<proteinExistence type="inferred from homology"/>
<evidence type="ECO:0000313" key="4">
    <source>
        <dbReference type="EMBL" id="QBL13093.1"/>
    </source>
</evidence>
<evidence type="ECO:0000313" key="5">
    <source>
        <dbReference type="EMBL" id="TXK71424.1"/>
    </source>
</evidence>
<dbReference type="GeneID" id="66287974"/>
<dbReference type="EMBL" id="VRMB01000004">
    <property type="protein sequence ID" value="TXK71424.1"/>
    <property type="molecule type" value="Genomic_DNA"/>
</dbReference>
<dbReference type="GO" id="GO:0120010">
    <property type="term" value="P:intermembrane phospholipid transfer"/>
    <property type="evidence" value="ECO:0007669"/>
    <property type="project" value="TreeGrafter"/>
</dbReference>
<feature type="signal peptide" evidence="3">
    <location>
        <begin position="1"/>
        <end position="18"/>
    </location>
</feature>
<dbReference type="GO" id="GO:0016020">
    <property type="term" value="C:membrane"/>
    <property type="evidence" value="ECO:0007669"/>
    <property type="project" value="InterPro"/>
</dbReference>
<evidence type="ECO:0000256" key="1">
    <source>
        <dbReference type="ARBA" id="ARBA00010634"/>
    </source>
</evidence>
<evidence type="ECO:0000256" key="3">
    <source>
        <dbReference type="SAM" id="SignalP"/>
    </source>
</evidence>
<evidence type="ECO:0000256" key="2">
    <source>
        <dbReference type="ARBA" id="ARBA00022729"/>
    </source>
</evidence>
<reference evidence="4 6" key="1">
    <citation type="submission" date="2019-02" db="EMBL/GenBank/DDBJ databases">
        <title>Use of ANI for Rapid Identification of Enteric Bacteria.</title>
        <authorList>
            <person name="Pruckler J."/>
            <person name="Lane C."/>
            <person name="Aubert R."/>
        </authorList>
    </citation>
    <scope>NUCLEOTIDE SEQUENCE [LARGE SCALE GENOMIC DNA]</scope>
    <source>
        <strain evidence="4 6">2014D-0083</strain>
    </source>
</reference>
<dbReference type="AlphaFoldDB" id="A0AAE5YH78"/>
<feature type="chain" id="PRO_5041902109" evidence="3">
    <location>
        <begin position="19"/>
        <end position="228"/>
    </location>
</feature>
<evidence type="ECO:0000313" key="7">
    <source>
        <dbReference type="Proteomes" id="UP000321325"/>
    </source>
</evidence>
<comment type="similarity">
    <text evidence="1">Belongs to the MlaA family.</text>
</comment>
<dbReference type="Proteomes" id="UP000321325">
    <property type="component" value="Unassembled WGS sequence"/>
</dbReference>
<dbReference type="RefSeq" id="WP_039665968.1">
    <property type="nucleotide sequence ID" value="NZ_CP037746.1"/>
</dbReference>
<keyword evidence="4" id="KW-0449">Lipoprotein</keyword>
<dbReference type="Pfam" id="PF04333">
    <property type="entry name" value="MlaA"/>
    <property type="match status" value="1"/>
</dbReference>
<accession>A0AAE5YH78</accession>
<dbReference type="InterPro" id="IPR007428">
    <property type="entry name" value="MlaA"/>
</dbReference>
<organism evidence="4 6">
    <name type="scientific">Campylobacter volucris</name>
    <dbReference type="NCBI Taxonomy" id="1031542"/>
    <lineage>
        <taxon>Bacteria</taxon>
        <taxon>Pseudomonadati</taxon>
        <taxon>Campylobacterota</taxon>
        <taxon>Epsilonproteobacteria</taxon>
        <taxon>Campylobacterales</taxon>
        <taxon>Campylobacteraceae</taxon>
        <taxon>Campylobacter</taxon>
    </lineage>
</organism>
<keyword evidence="7" id="KW-1185">Reference proteome</keyword>
<sequence length="228" mass="26534">MLKYLISLLLFFNTMLFAQSFEEFDQEYQKQEIQDDFYTYNKMMSQFNYNLYHYLLRPVTLSYKTVMPQVARTGIKNVFETTRSPLKIANHLLTLEFKKAGEEFGRFCINVLFGFGLLDSASKTSLKSYDADFGTTLGKWGVKSGPHLVLPILGPSNVRDALSLPLDWFLIPEAYIGNFWLGIGVNAALKVNELSFLHEQIDDVYQNSVDYYIFFRDAYEQRRQELIK</sequence>
<dbReference type="PANTHER" id="PTHR30035:SF3">
    <property type="entry name" value="INTERMEMBRANE PHOSPHOLIPID TRANSPORT SYSTEM LIPOPROTEIN MLAA"/>
    <property type="match status" value="1"/>
</dbReference>
<keyword evidence="2 3" id="KW-0732">Signal</keyword>
<dbReference type="Proteomes" id="UP000293421">
    <property type="component" value="Chromosome"/>
</dbReference>
<dbReference type="PANTHER" id="PTHR30035">
    <property type="entry name" value="LIPOPROTEIN VACJ-RELATED"/>
    <property type="match status" value="1"/>
</dbReference>
<reference evidence="5 7" key="2">
    <citation type="submission" date="2019-08" db="EMBL/GenBank/DDBJ databases">
        <title>Rapid identification of Enteric Bacteria from Whole Genome Sequences (WGS) using Average Nucleotide Identity (ANI).</title>
        <authorList>
            <person name="Lane C."/>
        </authorList>
    </citation>
    <scope>NUCLEOTIDE SEQUENCE [LARGE SCALE GENOMIC DNA]</scope>
    <source>
        <strain evidence="5 7">2010D-8464</strain>
    </source>
</reference>
<dbReference type="PRINTS" id="PR01805">
    <property type="entry name" value="VACJLIPOPROT"/>
</dbReference>
<evidence type="ECO:0000313" key="6">
    <source>
        <dbReference type="Proteomes" id="UP000293421"/>
    </source>
</evidence>
<protein>
    <submittedName>
        <fullName evidence="4">VacJ family lipoprotein</fullName>
    </submittedName>
</protein>
<name>A0AAE5YH78_9BACT</name>
<gene>
    <name evidence="4" type="ORF">A9460_01615</name>
    <name evidence="5" type="ORF">FVD15_00890</name>
</gene>
<dbReference type="EMBL" id="CP037746">
    <property type="protein sequence ID" value="QBL13093.1"/>
    <property type="molecule type" value="Genomic_DNA"/>
</dbReference>